<keyword evidence="2" id="KW-1185">Reference proteome</keyword>
<evidence type="ECO:0000313" key="2">
    <source>
        <dbReference type="Proteomes" id="UP001060085"/>
    </source>
</evidence>
<evidence type="ECO:0000313" key="1">
    <source>
        <dbReference type="EMBL" id="KAI5675590.1"/>
    </source>
</evidence>
<organism evidence="1 2">
    <name type="scientific">Catharanthus roseus</name>
    <name type="common">Madagascar periwinkle</name>
    <name type="synonym">Vinca rosea</name>
    <dbReference type="NCBI Taxonomy" id="4058"/>
    <lineage>
        <taxon>Eukaryota</taxon>
        <taxon>Viridiplantae</taxon>
        <taxon>Streptophyta</taxon>
        <taxon>Embryophyta</taxon>
        <taxon>Tracheophyta</taxon>
        <taxon>Spermatophyta</taxon>
        <taxon>Magnoliopsida</taxon>
        <taxon>eudicotyledons</taxon>
        <taxon>Gunneridae</taxon>
        <taxon>Pentapetalae</taxon>
        <taxon>asterids</taxon>
        <taxon>lamiids</taxon>
        <taxon>Gentianales</taxon>
        <taxon>Apocynaceae</taxon>
        <taxon>Rauvolfioideae</taxon>
        <taxon>Vinceae</taxon>
        <taxon>Catharanthinae</taxon>
        <taxon>Catharanthus</taxon>
    </lineage>
</organism>
<dbReference type="Proteomes" id="UP001060085">
    <property type="component" value="Linkage Group LG02"/>
</dbReference>
<sequence>MLKKEETAEEEEKEKGCHLENEEGQLVRGGQDESDEEDEEDDDDEEQKRQERMEEGQSSVDMAQLTTRIITMQLQLNSRLDDIDRKLHNRLDDNDDKIVDIQNRNKRNIFGVLTLHYIEVKDLCDQGIMKKKRSSHSKIKA</sequence>
<protein>
    <submittedName>
        <fullName evidence="1">Uncharacterized protein</fullName>
    </submittedName>
</protein>
<proteinExistence type="predicted"/>
<accession>A0ACC0BSD1</accession>
<gene>
    <name evidence="1" type="ORF">M9H77_06540</name>
</gene>
<name>A0ACC0BSD1_CATRO</name>
<reference evidence="2" key="1">
    <citation type="journal article" date="2023" name="Nat. Plants">
        <title>Single-cell RNA sequencing provides a high-resolution roadmap for understanding the multicellular compartmentation of specialized metabolism.</title>
        <authorList>
            <person name="Sun S."/>
            <person name="Shen X."/>
            <person name="Li Y."/>
            <person name="Li Y."/>
            <person name="Wang S."/>
            <person name="Li R."/>
            <person name="Zhang H."/>
            <person name="Shen G."/>
            <person name="Guo B."/>
            <person name="Wei J."/>
            <person name="Xu J."/>
            <person name="St-Pierre B."/>
            <person name="Chen S."/>
            <person name="Sun C."/>
        </authorList>
    </citation>
    <scope>NUCLEOTIDE SEQUENCE [LARGE SCALE GENOMIC DNA]</scope>
</reference>
<dbReference type="EMBL" id="CM044702">
    <property type="protein sequence ID" value="KAI5675590.1"/>
    <property type="molecule type" value="Genomic_DNA"/>
</dbReference>
<comment type="caution">
    <text evidence="1">The sequence shown here is derived from an EMBL/GenBank/DDBJ whole genome shotgun (WGS) entry which is preliminary data.</text>
</comment>